<dbReference type="AlphaFoldDB" id="A0A6G1E3R5"/>
<evidence type="ECO:0000313" key="2">
    <source>
        <dbReference type="Proteomes" id="UP000479710"/>
    </source>
</evidence>
<feature type="non-terminal residue" evidence="1">
    <location>
        <position position="1"/>
    </location>
</feature>
<keyword evidence="2" id="KW-1185">Reference proteome</keyword>
<sequence length="51" mass="6149">ITRIPRAHQFRVNSIRAKYCNMVMMFGRISPKTILLQHRHAQNKRRGFLQK</sequence>
<reference evidence="1 2" key="1">
    <citation type="submission" date="2019-11" db="EMBL/GenBank/DDBJ databases">
        <title>Whole genome sequence of Oryza granulata.</title>
        <authorList>
            <person name="Li W."/>
        </authorList>
    </citation>
    <scope>NUCLEOTIDE SEQUENCE [LARGE SCALE GENOMIC DNA]</scope>
    <source>
        <strain evidence="2">cv. Menghai</strain>
        <tissue evidence="1">Leaf</tissue>
    </source>
</reference>
<organism evidence="1 2">
    <name type="scientific">Oryza meyeriana var. granulata</name>
    <dbReference type="NCBI Taxonomy" id="110450"/>
    <lineage>
        <taxon>Eukaryota</taxon>
        <taxon>Viridiplantae</taxon>
        <taxon>Streptophyta</taxon>
        <taxon>Embryophyta</taxon>
        <taxon>Tracheophyta</taxon>
        <taxon>Spermatophyta</taxon>
        <taxon>Magnoliopsida</taxon>
        <taxon>Liliopsida</taxon>
        <taxon>Poales</taxon>
        <taxon>Poaceae</taxon>
        <taxon>BOP clade</taxon>
        <taxon>Oryzoideae</taxon>
        <taxon>Oryzeae</taxon>
        <taxon>Oryzinae</taxon>
        <taxon>Oryza</taxon>
        <taxon>Oryza meyeriana</taxon>
    </lineage>
</organism>
<evidence type="ECO:0000313" key="1">
    <source>
        <dbReference type="EMBL" id="KAF0919409.1"/>
    </source>
</evidence>
<feature type="non-terminal residue" evidence="1">
    <location>
        <position position="51"/>
    </location>
</feature>
<name>A0A6G1E3R5_9ORYZ</name>
<accession>A0A6G1E3R5</accession>
<comment type="caution">
    <text evidence="1">The sequence shown here is derived from an EMBL/GenBank/DDBJ whole genome shotgun (WGS) entry which is preliminary data.</text>
</comment>
<dbReference type="Proteomes" id="UP000479710">
    <property type="component" value="Unassembled WGS sequence"/>
</dbReference>
<dbReference type="EMBL" id="SPHZ02000005">
    <property type="protein sequence ID" value="KAF0919409.1"/>
    <property type="molecule type" value="Genomic_DNA"/>
</dbReference>
<proteinExistence type="predicted"/>
<protein>
    <submittedName>
        <fullName evidence="1">Uncharacterized protein</fullName>
    </submittedName>
</protein>
<gene>
    <name evidence="1" type="ORF">E2562_029442</name>
</gene>